<dbReference type="EMBL" id="MN739777">
    <property type="protein sequence ID" value="QHT25980.1"/>
    <property type="molecule type" value="Genomic_DNA"/>
</dbReference>
<proteinExistence type="predicted"/>
<organism evidence="1">
    <name type="scientific">viral metagenome</name>
    <dbReference type="NCBI Taxonomy" id="1070528"/>
    <lineage>
        <taxon>unclassified sequences</taxon>
        <taxon>metagenomes</taxon>
        <taxon>organismal metagenomes</taxon>
    </lineage>
</organism>
<dbReference type="AlphaFoldDB" id="A0A6C0EBM8"/>
<evidence type="ECO:0000313" key="1">
    <source>
        <dbReference type="EMBL" id="QHT25980.1"/>
    </source>
</evidence>
<protein>
    <submittedName>
        <fullName evidence="1">Uncharacterized protein</fullName>
    </submittedName>
</protein>
<name>A0A6C0EBM8_9ZZZZ</name>
<reference evidence="1" key="1">
    <citation type="journal article" date="2020" name="Nature">
        <title>Giant virus diversity and host interactions through global metagenomics.</title>
        <authorList>
            <person name="Schulz F."/>
            <person name="Roux S."/>
            <person name="Paez-Espino D."/>
            <person name="Jungbluth S."/>
            <person name="Walsh D.A."/>
            <person name="Denef V.J."/>
            <person name="McMahon K.D."/>
            <person name="Konstantinidis K.T."/>
            <person name="Eloe-Fadrosh E.A."/>
            <person name="Kyrpides N.C."/>
            <person name="Woyke T."/>
        </authorList>
    </citation>
    <scope>NUCLEOTIDE SEQUENCE</scope>
    <source>
        <strain evidence="1">GVMAG-M-3300023179-27</strain>
    </source>
</reference>
<accession>A0A6C0EBM8</accession>
<sequence length="294" mass="35198">MDKIQIENIHITVFIDNIYDLLQSVKNETYDKTKLYDEINLKMTAFLSKECLPWVTKMYDNTNYKECFDICNNIFTKMKEINEITSYEYAFCIDVLHLTNYFRVRCMDNLEECIDSLKNQYINIVTLSNMIDKLLIEKKITIYDVLRIIGKHDKYSIYILEKHDVFDIDPMVIDKPKMLLYLLKKYLSKDLISAKRYVVSPIIINDVLSKQNNHVDTLYIMHNILDIFDGCREFYVGKREEYIRAKYEKNDFMNYDLCGSLVVLDKKHNKFRESYEFFTTIIVILNDIFNRCVT</sequence>